<gene>
    <name evidence="1" type="ORF">FBQ74_13620</name>
</gene>
<reference evidence="1 2" key="1">
    <citation type="submission" date="2019-04" db="EMBL/GenBank/DDBJ databases">
        <title>Salinimonas iocasae sp. nov., a halophilic bacterium isolated from the outer tube casing of tubeworms in Okinawa Trough.</title>
        <authorList>
            <person name="Zhang H."/>
            <person name="Wang H."/>
            <person name="Li C."/>
        </authorList>
    </citation>
    <scope>NUCLEOTIDE SEQUENCE [LARGE SCALE GENOMIC DNA]</scope>
    <source>
        <strain evidence="1 2">KX18D6</strain>
    </source>
</reference>
<keyword evidence="2" id="KW-1185">Reference proteome</keyword>
<dbReference type="EMBL" id="CP039852">
    <property type="protein sequence ID" value="QCZ94440.1"/>
    <property type="molecule type" value="Genomic_DNA"/>
</dbReference>
<proteinExistence type="predicted"/>
<evidence type="ECO:0000313" key="2">
    <source>
        <dbReference type="Proteomes" id="UP000304912"/>
    </source>
</evidence>
<sequence length="145" mass="16248">MKLGGLFAGAFGKSHIYHNLITVGRNGIAASRFQEDNTFYTHAQNNIVITQKDANMVGLNVYDPQQFGQTRYVNNYFFNTKKGEPKMEGTITVPYAYPSEVNTKNAENWADSAGQVMFPANDTYYIPNFTLKNAQQDAYINGVVN</sequence>
<accession>A0A5B7YGF0</accession>
<protein>
    <submittedName>
        <fullName evidence="1">Uncharacterized protein</fullName>
    </submittedName>
</protein>
<dbReference type="Proteomes" id="UP000304912">
    <property type="component" value="Chromosome"/>
</dbReference>
<dbReference type="RefSeq" id="WP_139757179.1">
    <property type="nucleotide sequence ID" value="NZ_CP039852.1"/>
</dbReference>
<evidence type="ECO:0000313" key="1">
    <source>
        <dbReference type="EMBL" id="QCZ94440.1"/>
    </source>
</evidence>
<dbReference type="KEGG" id="salk:FBQ74_13620"/>
<name>A0A5B7YGF0_9ALTE</name>
<dbReference type="AlphaFoldDB" id="A0A5B7YGF0"/>
<organism evidence="1 2">
    <name type="scientific">Salinimonas iocasae</name>
    <dbReference type="NCBI Taxonomy" id="2572577"/>
    <lineage>
        <taxon>Bacteria</taxon>
        <taxon>Pseudomonadati</taxon>
        <taxon>Pseudomonadota</taxon>
        <taxon>Gammaproteobacteria</taxon>
        <taxon>Alteromonadales</taxon>
        <taxon>Alteromonadaceae</taxon>
        <taxon>Alteromonas/Salinimonas group</taxon>
        <taxon>Salinimonas</taxon>
    </lineage>
</organism>